<gene>
    <name evidence="1" type="ORF">AUJ95_09205</name>
</gene>
<dbReference type="AlphaFoldDB" id="A0A1J5DZZ9"/>
<evidence type="ECO:0000313" key="2">
    <source>
        <dbReference type="Proteomes" id="UP000183085"/>
    </source>
</evidence>
<dbReference type="STRING" id="1817895.AUJ95_09205"/>
<sequence length="64" mass="7256">MGDMMATMSILVVGNPEVDFLYEHRKGDLLYQLDTVIIKAELGDVPINAPEAIRFIHEHLRGDF</sequence>
<evidence type="ECO:0000313" key="1">
    <source>
        <dbReference type="EMBL" id="OIP36638.1"/>
    </source>
</evidence>
<comment type="caution">
    <text evidence="1">The sequence shown here is derived from an EMBL/GenBank/DDBJ whole genome shotgun (WGS) entry which is preliminary data.</text>
</comment>
<accession>A0A1J5DZZ9</accession>
<reference evidence="1 2" key="1">
    <citation type="journal article" date="2016" name="Environ. Microbiol.">
        <title>Genomic resolution of a cold subsurface aquifer community provides metabolic insights for novel microbes adapted to high CO concentrations.</title>
        <authorList>
            <person name="Probst A.J."/>
            <person name="Castelle C.J."/>
            <person name="Singh A."/>
            <person name="Brown C.T."/>
            <person name="Anantharaman K."/>
            <person name="Sharon I."/>
            <person name="Hug L.A."/>
            <person name="Burstein D."/>
            <person name="Emerson J.B."/>
            <person name="Thomas B.C."/>
            <person name="Banfield J.F."/>
        </authorList>
    </citation>
    <scope>NUCLEOTIDE SEQUENCE [LARGE SCALE GENOMIC DNA]</scope>
    <source>
        <strain evidence="1">CG2_30_40_21</strain>
    </source>
</reference>
<organism evidence="1 2">
    <name type="scientific">Candidatus Desantisbacteria bacterium CG2_30_40_21</name>
    <dbReference type="NCBI Taxonomy" id="1817895"/>
    <lineage>
        <taxon>Bacteria</taxon>
        <taxon>Candidatus Desantisiibacteriota</taxon>
    </lineage>
</organism>
<dbReference type="Proteomes" id="UP000183085">
    <property type="component" value="Unassembled WGS sequence"/>
</dbReference>
<name>A0A1J5DZZ9_9BACT</name>
<dbReference type="EMBL" id="MNYI01000235">
    <property type="protein sequence ID" value="OIP36638.1"/>
    <property type="molecule type" value="Genomic_DNA"/>
</dbReference>
<proteinExistence type="predicted"/>
<protein>
    <submittedName>
        <fullName evidence="1">Uncharacterized protein</fullName>
    </submittedName>
</protein>